<proteinExistence type="predicted"/>
<evidence type="ECO:0000313" key="2">
    <source>
        <dbReference type="EMBL" id="CEP16687.1"/>
    </source>
</evidence>
<reference evidence="2 3" key="1">
    <citation type="submission" date="2014-09" db="EMBL/GenBank/DDBJ databases">
        <authorList>
            <person name="Ellenberger Sabrina"/>
        </authorList>
    </citation>
    <scope>NUCLEOTIDE SEQUENCE [LARGE SCALE GENOMIC DNA]</scope>
    <source>
        <strain evidence="2 3">CBS 412.66</strain>
    </source>
</reference>
<keyword evidence="3" id="KW-1185">Reference proteome</keyword>
<feature type="coiled-coil region" evidence="1">
    <location>
        <begin position="20"/>
        <end position="135"/>
    </location>
</feature>
<dbReference type="OrthoDB" id="2272194at2759"/>
<organism evidence="2 3">
    <name type="scientific">Parasitella parasitica</name>
    <dbReference type="NCBI Taxonomy" id="35722"/>
    <lineage>
        <taxon>Eukaryota</taxon>
        <taxon>Fungi</taxon>
        <taxon>Fungi incertae sedis</taxon>
        <taxon>Mucoromycota</taxon>
        <taxon>Mucoromycotina</taxon>
        <taxon>Mucoromycetes</taxon>
        <taxon>Mucorales</taxon>
        <taxon>Mucorineae</taxon>
        <taxon>Mucoraceae</taxon>
        <taxon>Parasitella</taxon>
    </lineage>
</organism>
<keyword evidence="1" id="KW-0175">Coiled coil</keyword>
<dbReference type="AlphaFoldDB" id="A0A0B7NGY8"/>
<protein>
    <submittedName>
        <fullName evidence="2">Uncharacterized protein</fullName>
    </submittedName>
</protein>
<sequence>MSTESSTQSDISSSDLIDQLELVREETKGLNLEYEMLQNRLRAIDTKLKKDESLDKELAELKAEDEQSKTQLENLKQKVEKTLSLTEELEEKGVLDDDATEQLLQMKIKEKLDLIASIKADVQKKKQELADLKKHADSS</sequence>
<evidence type="ECO:0000313" key="3">
    <source>
        <dbReference type="Proteomes" id="UP000054107"/>
    </source>
</evidence>
<dbReference type="EMBL" id="LN733228">
    <property type="protein sequence ID" value="CEP16687.1"/>
    <property type="molecule type" value="Genomic_DNA"/>
</dbReference>
<accession>A0A0B7NGY8</accession>
<gene>
    <name evidence="2" type="primary">PARPA_10959.1 scaffold 42005</name>
</gene>
<evidence type="ECO:0000256" key="1">
    <source>
        <dbReference type="SAM" id="Coils"/>
    </source>
</evidence>
<dbReference type="Proteomes" id="UP000054107">
    <property type="component" value="Unassembled WGS sequence"/>
</dbReference>
<name>A0A0B7NGY8_9FUNG</name>